<feature type="transmembrane region" description="Helical" evidence="1">
    <location>
        <begin position="58"/>
        <end position="76"/>
    </location>
</feature>
<keyword evidence="1" id="KW-0812">Transmembrane</keyword>
<feature type="transmembrane region" description="Helical" evidence="1">
    <location>
        <begin position="88"/>
        <end position="108"/>
    </location>
</feature>
<evidence type="ECO:0008006" key="4">
    <source>
        <dbReference type="Google" id="ProtNLM"/>
    </source>
</evidence>
<dbReference type="RefSeq" id="WP_345550369.1">
    <property type="nucleotide sequence ID" value="NZ_BAABRT010000010.1"/>
</dbReference>
<feature type="transmembrane region" description="Helical" evidence="1">
    <location>
        <begin position="35"/>
        <end position="51"/>
    </location>
</feature>
<dbReference type="EMBL" id="BAABRT010000010">
    <property type="protein sequence ID" value="GAA5525026.1"/>
    <property type="molecule type" value="Genomic_DNA"/>
</dbReference>
<organism evidence="2 3">
    <name type="scientific">Microbulbifer aestuariivivens</name>
    <dbReference type="NCBI Taxonomy" id="1908308"/>
    <lineage>
        <taxon>Bacteria</taxon>
        <taxon>Pseudomonadati</taxon>
        <taxon>Pseudomonadota</taxon>
        <taxon>Gammaproteobacteria</taxon>
        <taxon>Cellvibrionales</taxon>
        <taxon>Microbulbiferaceae</taxon>
        <taxon>Microbulbifer</taxon>
    </lineage>
</organism>
<reference evidence="2 3" key="1">
    <citation type="submission" date="2024-02" db="EMBL/GenBank/DDBJ databases">
        <title>Microbulbifer aestuariivivens NBRC 112533.</title>
        <authorList>
            <person name="Ichikawa N."/>
            <person name="Katano-Makiyama Y."/>
            <person name="Hidaka K."/>
        </authorList>
    </citation>
    <scope>NUCLEOTIDE SEQUENCE [LARGE SCALE GENOMIC DNA]</scope>
    <source>
        <strain evidence="2 3">NBRC 112533</strain>
    </source>
</reference>
<evidence type="ECO:0000313" key="3">
    <source>
        <dbReference type="Proteomes" id="UP001408594"/>
    </source>
</evidence>
<sequence>MNRVVRLFFWLSLFLLCYGGTLNRSLGQIFPHWDLIVHASVFLFLSLLWVLGYGRPVLCVLLLFSVGVMIEVYQGLVLPMRTADPHDIAANLIGILAGVMLASLPGIIRGMRAR</sequence>
<gene>
    <name evidence="2" type="ORF">Maes01_01586</name>
</gene>
<evidence type="ECO:0000256" key="1">
    <source>
        <dbReference type="SAM" id="Phobius"/>
    </source>
</evidence>
<keyword evidence="1" id="KW-0472">Membrane</keyword>
<keyword evidence="3" id="KW-1185">Reference proteome</keyword>
<name>A0ABP9WSA8_9GAMM</name>
<accession>A0ABP9WSA8</accession>
<protein>
    <recommendedName>
        <fullName evidence="4">VanZ family protein</fullName>
    </recommendedName>
</protein>
<comment type="caution">
    <text evidence="2">The sequence shown here is derived from an EMBL/GenBank/DDBJ whole genome shotgun (WGS) entry which is preliminary data.</text>
</comment>
<proteinExistence type="predicted"/>
<dbReference type="Proteomes" id="UP001408594">
    <property type="component" value="Unassembled WGS sequence"/>
</dbReference>
<evidence type="ECO:0000313" key="2">
    <source>
        <dbReference type="EMBL" id="GAA5525026.1"/>
    </source>
</evidence>
<dbReference type="PANTHER" id="PTHR28008:SF1">
    <property type="entry name" value="DOMAIN PROTEIN, PUTATIVE (AFU_ORTHOLOGUE AFUA_3G10980)-RELATED"/>
    <property type="match status" value="1"/>
</dbReference>
<keyword evidence="1" id="KW-1133">Transmembrane helix</keyword>
<dbReference type="PANTHER" id="PTHR28008">
    <property type="entry name" value="DOMAIN PROTEIN, PUTATIVE (AFU_ORTHOLOGUE AFUA_3G10980)-RELATED"/>
    <property type="match status" value="1"/>
</dbReference>